<dbReference type="InterPro" id="IPR050300">
    <property type="entry name" value="GDXG_lipolytic_enzyme"/>
</dbReference>
<reference evidence="5" key="1">
    <citation type="submission" date="2021-01" db="EMBL/GenBank/DDBJ databases">
        <title>Modified the classification status of verrucomicrobia.</title>
        <authorList>
            <person name="Feng X."/>
        </authorList>
    </citation>
    <scope>NUCLEOTIDE SEQUENCE</scope>
    <source>
        <strain evidence="5">5K15</strain>
    </source>
</reference>
<dbReference type="PANTHER" id="PTHR48081">
    <property type="entry name" value="AB HYDROLASE SUPERFAMILY PROTEIN C4A8.06C"/>
    <property type="match status" value="1"/>
</dbReference>
<dbReference type="AlphaFoldDB" id="A0AAE2VDV5"/>
<feature type="domain" description="Dienelactone hydrolase" evidence="3">
    <location>
        <begin position="185"/>
        <end position="252"/>
    </location>
</feature>
<organism evidence="5 6">
    <name type="scientific">Oceaniferula flava</name>
    <dbReference type="NCBI Taxonomy" id="2800421"/>
    <lineage>
        <taxon>Bacteria</taxon>
        <taxon>Pseudomonadati</taxon>
        <taxon>Verrucomicrobiota</taxon>
        <taxon>Verrucomicrobiia</taxon>
        <taxon>Verrucomicrobiales</taxon>
        <taxon>Verrucomicrobiaceae</taxon>
        <taxon>Oceaniferula</taxon>
    </lineage>
</organism>
<name>A0AAE2VDV5_9BACT</name>
<accession>A0AAE2VDV5</accession>
<evidence type="ECO:0000313" key="6">
    <source>
        <dbReference type="Proteomes" id="UP000634206"/>
    </source>
</evidence>
<dbReference type="InterPro" id="IPR049492">
    <property type="entry name" value="BD-FAE-like_dom"/>
</dbReference>
<dbReference type="GO" id="GO:0004806">
    <property type="term" value="F:triacylglycerol lipase activity"/>
    <property type="evidence" value="ECO:0007669"/>
    <property type="project" value="TreeGrafter"/>
</dbReference>
<comment type="caution">
    <text evidence="5">The sequence shown here is derived from an EMBL/GenBank/DDBJ whole genome shotgun (WGS) entry which is preliminary data.</text>
</comment>
<dbReference type="Pfam" id="PF01738">
    <property type="entry name" value="DLH"/>
    <property type="match status" value="1"/>
</dbReference>
<dbReference type="SUPFAM" id="SSF53474">
    <property type="entry name" value="alpha/beta-Hydrolases"/>
    <property type="match status" value="1"/>
</dbReference>
<dbReference type="InterPro" id="IPR029058">
    <property type="entry name" value="AB_hydrolase_fold"/>
</dbReference>
<evidence type="ECO:0000259" key="3">
    <source>
        <dbReference type="Pfam" id="PF01738"/>
    </source>
</evidence>
<sequence length="277" mass="30460">MILSSFLVFSSFHLSAKPDEITVYKEVDDISLKLHIFNPKDHKATDQEPAIVFFFGGGWKGGKPQQFYPHCEYLASRGIVAISAEYRVSSKHKTTPKECVMDGKSALRWVRSNAGKLGVDPEKILAGGGSAGGHVAAAAAMAKGMDQPGEDTSVSCVPKALVLFNPVYDNGPGGYGHNRVKAYWKQISPMHNIDAKTPPTIVFLGEKDHLVPVKTAKKYQALMKKAGVRNDLHLYPGQTHGFFNLQKSKEKYRETMIETDRFLSSLGYLTGEPTLSE</sequence>
<evidence type="ECO:0000313" key="5">
    <source>
        <dbReference type="EMBL" id="MBK1855059.1"/>
    </source>
</evidence>
<evidence type="ECO:0000259" key="4">
    <source>
        <dbReference type="Pfam" id="PF20434"/>
    </source>
</evidence>
<dbReference type="EMBL" id="JAENIG010000005">
    <property type="protein sequence ID" value="MBK1855059.1"/>
    <property type="molecule type" value="Genomic_DNA"/>
</dbReference>
<proteinExistence type="inferred from homology"/>
<dbReference type="Gene3D" id="3.40.50.1820">
    <property type="entry name" value="alpha/beta hydrolase"/>
    <property type="match status" value="1"/>
</dbReference>
<keyword evidence="6" id="KW-1185">Reference proteome</keyword>
<dbReference type="Pfam" id="PF20434">
    <property type="entry name" value="BD-FAE"/>
    <property type="match status" value="1"/>
</dbReference>
<dbReference type="RefSeq" id="WP_309489672.1">
    <property type="nucleotide sequence ID" value="NZ_JAENIG010000005.1"/>
</dbReference>
<protein>
    <submittedName>
        <fullName evidence="5">Alpha/beta hydrolase fold domain-containing protein</fullName>
    </submittedName>
</protein>
<dbReference type="InterPro" id="IPR002925">
    <property type="entry name" value="Dienelactn_hydro"/>
</dbReference>
<evidence type="ECO:0000256" key="2">
    <source>
        <dbReference type="ARBA" id="ARBA00022801"/>
    </source>
</evidence>
<comment type="similarity">
    <text evidence="1">Belongs to the 'GDXG' lipolytic enzyme family.</text>
</comment>
<feature type="domain" description="BD-FAE-like" evidence="4">
    <location>
        <begin position="35"/>
        <end position="146"/>
    </location>
</feature>
<gene>
    <name evidence="5" type="ORF">JIN83_08815</name>
</gene>
<dbReference type="PANTHER" id="PTHR48081:SF30">
    <property type="entry name" value="ACETYL-HYDROLASE LIPR-RELATED"/>
    <property type="match status" value="1"/>
</dbReference>
<evidence type="ECO:0000256" key="1">
    <source>
        <dbReference type="ARBA" id="ARBA00010515"/>
    </source>
</evidence>
<dbReference type="Proteomes" id="UP000634206">
    <property type="component" value="Unassembled WGS sequence"/>
</dbReference>
<keyword evidence="2 5" id="KW-0378">Hydrolase</keyword>